<keyword evidence="1" id="KW-0812">Transmembrane</keyword>
<comment type="caution">
    <text evidence="2">The sequence shown here is derived from an EMBL/GenBank/DDBJ whole genome shotgun (WGS) entry which is preliminary data.</text>
</comment>
<feature type="transmembrane region" description="Helical" evidence="1">
    <location>
        <begin position="49"/>
        <end position="66"/>
    </location>
</feature>
<name>A0A2N1MSA8_9GLOM</name>
<dbReference type="EMBL" id="LLXL01001422">
    <property type="protein sequence ID" value="PKK64520.1"/>
    <property type="molecule type" value="Genomic_DNA"/>
</dbReference>
<keyword evidence="1" id="KW-1133">Transmembrane helix</keyword>
<evidence type="ECO:0000256" key="1">
    <source>
        <dbReference type="SAM" id="Phobius"/>
    </source>
</evidence>
<evidence type="ECO:0000313" key="3">
    <source>
        <dbReference type="Proteomes" id="UP000233469"/>
    </source>
</evidence>
<dbReference type="Proteomes" id="UP000233469">
    <property type="component" value="Unassembled WGS sequence"/>
</dbReference>
<proteinExistence type="predicted"/>
<evidence type="ECO:0000313" key="2">
    <source>
        <dbReference type="EMBL" id="PKK64520.1"/>
    </source>
</evidence>
<dbReference type="AlphaFoldDB" id="A0A2N1MSA8"/>
<keyword evidence="1" id="KW-0472">Membrane</keyword>
<reference evidence="2 3" key="2">
    <citation type="submission" date="2017-10" db="EMBL/GenBank/DDBJ databases">
        <title>Extensive intraspecific genome diversity in a model arbuscular mycorrhizal fungus.</title>
        <authorList>
            <person name="Chen E.C.H."/>
            <person name="Morin E."/>
            <person name="Baudet D."/>
            <person name="Noel J."/>
            <person name="Ndikumana S."/>
            <person name="Charron P."/>
            <person name="St-Onge C."/>
            <person name="Giorgi J."/>
            <person name="Grigoriev I.V."/>
            <person name="Roux C."/>
            <person name="Martin F.M."/>
            <person name="Corradi N."/>
        </authorList>
    </citation>
    <scope>NUCLEOTIDE SEQUENCE [LARGE SCALE GENOMIC DNA]</scope>
    <source>
        <strain evidence="2 3">C2</strain>
    </source>
</reference>
<protein>
    <submittedName>
        <fullName evidence="2">Uncharacterized protein</fullName>
    </submittedName>
</protein>
<sequence>MREEMRILVLTWAVAMVVMENALFGKMYAPLRGLANSSGENALFGKMDVSLWGLANSAVIVFYFGIDRLLGRFFSLV</sequence>
<organism evidence="2 3">
    <name type="scientific">Rhizophagus irregularis</name>
    <dbReference type="NCBI Taxonomy" id="588596"/>
    <lineage>
        <taxon>Eukaryota</taxon>
        <taxon>Fungi</taxon>
        <taxon>Fungi incertae sedis</taxon>
        <taxon>Mucoromycota</taxon>
        <taxon>Glomeromycotina</taxon>
        <taxon>Glomeromycetes</taxon>
        <taxon>Glomerales</taxon>
        <taxon>Glomeraceae</taxon>
        <taxon>Rhizophagus</taxon>
    </lineage>
</organism>
<reference evidence="2 3" key="1">
    <citation type="submission" date="2016-04" db="EMBL/GenBank/DDBJ databases">
        <title>Genome analyses suggest a sexual origin of heterokaryosis in a supposedly ancient asexual fungus.</title>
        <authorList>
            <person name="Ropars J."/>
            <person name="Sedzielewska K."/>
            <person name="Noel J."/>
            <person name="Charron P."/>
            <person name="Farinelli L."/>
            <person name="Marton T."/>
            <person name="Kruger M."/>
            <person name="Pelin A."/>
            <person name="Brachmann A."/>
            <person name="Corradi N."/>
        </authorList>
    </citation>
    <scope>NUCLEOTIDE SEQUENCE [LARGE SCALE GENOMIC DNA]</scope>
    <source>
        <strain evidence="2 3">C2</strain>
    </source>
</reference>
<gene>
    <name evidence="2" type="ORF">RhiirC2_100246</name>
</gene>
<accession>A0A2N1MSA8</accession>